<gene>
    <name evidence="2" type="ORF">F8568_021415</name>
</gene>
<dbReference type="EMBL" id="WBMS02000016">
    <property type="protein sequence ID" value="MWA02887.1"/>
    <property type="molecule type" value="Genomic_DNA"/>
</dbReference>
<evidence type="ECO:0000259" key="1">
    <source>
        <dbReference type="Pfam" id="PF13452"/>
    </source>
</evidence>
<dbReference type="CDD" id="cd03441">
    <property type="entry name" value="R_hydratase_like"/>
    <property type="match status" value="1"/>
</dbReference>
<evidence type="ECO:0000313" key="2">
    <source>
        <dbReference type="EMBL" id="MWA02887.1"/>
    </source>
</evidence>
<dbReference type="InterPro" id="IPR016709">
    <property type="entry name" value="HadA-like"/>
</dbReference>
<protein>
    <submittedName>
        <fullName evidence="2">MaoC family dehydratase</fullName>
    </submittedName>
</protein>
<keyword evidence="3" id="KW-1185">Reference proteome</keyword>
<comment type="caution">
    <text evidence="2">The sequence shown here is derived from an EMBL/GenBank/DDBJ whole genome shotgun (WGS) entry which is preliminary data.</text>
</comment>
<accession>A0A6I4MFX3</accession>
<dbReference type="InterPro" id="IPR029069">
    <property type="entry name" value="HotDog_dom_sf"/>
</dbReference>
<dbReference type="PIRSF" id="PIRSF018072">
    <property type="entry name" value="UCP018072"/>
    <property type="match status" value="1"/>
</dbReference>
<reference evidence="2" key="1">
    <citation type="submission" date="2019-12" db="EMBL/GenBank/DDBJ databases">
        <title>Actinomadura physcomitrii sp. nov., a novel actinomycete isolated from moss [Physcomitrium sphaericum (Ludw) Fuernr].</title>
        <authorList>
            <person name="Zhuang X."/>
        </authorList>
    </citation>
    <scope>NUCLEOTIDE SEQUENCE [LARGE SCALE GENOMIC DNA]</scope>
    <source>
        <strain evidence="2">LD22</strain>
    </source>
</reference>
<feature type="domain" description="FAS1-like dehydratase" evidence="1">
    <location>
        <begin position="15"/>
        <end position="137"/>
    </location>
</feature>
<dbReference type="InterPro" id="IPR039569">
    <property type="entry name" value="FAS1-like_DH_region"/>
</dbReference>
<dbReference type="Pfam" id="PF13452">
    <property type="entry name" value="FAS1_DH_region"/>
    <property type="match status" value="1"/>
</dbReference>
<dbReference type="Proteomes" id="UP000462055">
    <property type="component" value="Unassembled WGS sequence"/>
</dbReference>
<organism evidence="2 3">
    <name type="scientific">Actinomadura physcomitrii</name>
    <dbReference type="NCBI Taxonomy" id="2650748"/>
    <lineage>
        <taxon>Bacteria</taxon>
        <taxon>Bacillati</taxon>
        <taxon>Actinomycetota</taxon>
        <taxon>Actinomycetes</taxon>
        <taxon>Streptosporangiales</taxon>
        <taxon>Thermomonosporaceae</taxon>
        <taxon>Actinomadura</taxon>
    </lineage>
</organism>
<proteinExistence type="predicted"/>
<dbReference type="Gene3D" id="3.10.129.10">
    <property type="entry name" value="Hotdog Thioesterase"/>
    <property type="match status" value="1"/>
</dbReference>
<name>A0A6I4MFX3_9ACTN</name>
<dbReference type="SUPFAM" id="SSF54637">
    <property type="entry name" value="Thioesterase/thiol ester dehydrase-isomerase"/>
    <property type="match status" value="1"/>
</dbReference>
<dbReference type="AlphaFoldDB" id="A0A6I4MFX3"/>
<evidence type="ECO:0000313" key="3">
    <source>
        <dbReference type="Proteomes" id="UP000462055"/>
    </source>
</evidence>
<sequence>MAIDIARARALRFPSFAVEVERGRLRMFARSIGETDPVYTDVEAAQDAGHRDLPVPPTFFFSLGLEAPDPFGYLDALGVDRRRILHGRQRFEYARTAYAGDTLVLSERITDVTVKRGGAMELLEKTTDIRRGGDHVARARAVIVVRHPEVSE</sequence>
<dbReference type="RefSeq" id="WP_151595486.1">
    <property type="nucleotide sequence ID" value="NZ_WBMS02000016.1"/>
</dbReference>